<accession>A0A255IAV2</accession>
<feature type="transmembrane region" description="Helical" evidence="7">
    <location>
        <begin position="57"/>
        <end position="75"/>
    </location>
</feature>
<dbReference type="Proteomes" id="UP000247523">
    <property type="component" value="Unassembled WGS sequence"/>
</dbReference>
<dbReference type="PROSITE" id="PS50929">
    <property type="entry name" value="ABC_TM1F"/>
    <property type="match status" value="1"/>
</dbReference>
<dbReference type="InterPro" id="IPR011527">
    <property type="entry name" value="ABC1_TM_dom"/>
</dbReference>
<feature type="transmembrane region" description="Helical" evidence="7">
    <location>
        <begin position="137"/>
        <end position="157"/>
    </location>
</feature>
<keyword evidence="4 11" id="KW-0067">ATP-binding</keyword>
<dbReference type="AlphaFoldDB" id="A0A255IAV2"/>
<dbReference type="InterPro" id="IPR027417">
    <property type="entry name" value="P-loop_NTPase"/>
</dbReference>
<comment type="caution">
    <text evidence="11">The sequence shown here is derived from an EMBL/GenBank/DDBJ whole genome shotgun (WGS) entry which is preliminary data.</text>
</comment>
<sequence>MNDKEAVKKLLNLLKDYKKAIISIILCLLISTIFNMCIPLLSKSIMDKGFIGRDQQLLVKLVVLSATLYVANLIIDVFKEKQRISIAAKIEYMLSKQAFSHLLKMKIDYFGNFNYAEILNSINTDISKMTSITDKGMFFVVTQMFCIAGGIIGLFLINFKMTLIVLLMIPVKYYSMKYFAKKRKTLMDVYIEKSRDYAKWFGDSIGGIREVKLFGIYENKYSEFKEKKKFVVSEEKELNMLDQWNSTIDVLIIQFLTMIIYIIGANMVFKFQLTVGSVFAFITYSTYVTEPISSILNIGYLLSGVIPSTKRFYEFMILEEEIENINVNDNPDSGDLVIQNVTFSYEKSKVVLDNINIVFPEGSKTALIGRNGCGKTTIINLINKMYEPNQGKILLNGQDISTYSLKKYRNLIAVVSQQVYLFNNTIRNNIALYKRITEAEIMRAVKDSGLESFVKEVSLDYNVGENGILLSGGQKQKIAMARALIHNKPIIILDEATSNADIFSEMQINNLLYSGLKNRTVILVTHKQDVLKKVERIVFMQSGKDVEIGDYESLYKNNKMFNSMIVKI</sequence>
<name>A0A255IAV2_9FIRM</name>
<organism evidence="11 12">
    <name type="scientific">Lachnotalea glycerini</name>
    <dbReference type="NCBI Taxonomy" id="1763509"/>
    <lineage>
        <taxon>Bacteria</taxon>
        <taxon>Bacillati</taxon>
        <taxon>Bacillota</taxon>
        <taxon>Clostridia</taxon>
        <taxon>Lachnospirales</taxon>
        <taxon>Lachnospiraceae</taxon>
        <taxon>Lachnotalea</taxon>
    </lineage>
</organism>
<dbReference type="Proteomes" id="UP000216411">
    <property type="component" value="Unassembled WGS sequence"/>
</dbReference>
<evidence type="ECO:0000313" key="12">
    <source>
        <dbReference type="Proteomes" id="UP000216411"/>
    </source>
</evidence>
<evidence type="ECO:0000256" key="2">
    <source>
        <dbReference type="ARBA" id="ARBA00022692"/>
    </source>
</evidence>
<dbReference type="RefSeq" id="WP_094378412.1">
    <property type="nucleotide sequence ID" value="NZ_NOKA02000037.1"/>
</dbReference>
<evidence type="ECO:0000313" key="13">
    <source>
        <dbReference type="Proteomes" id="UP000247523"/>
    </source>
</evidence>
<evidence type="ECO:0000256" key="6">
    <source>
        <dbReference type="ARBA" id="ARBA00023136"/>
    </source>
</evidence>
<keyword evidence="6 7" id="KW-0472">Membrane</keyword>
<feature type="transmembrane region" description="Helical" evidence="7">
    <location>
        <begin position="20"/>
        <end position="42"/>
    </location>
</feature>
<evidence type="ECO:0000256" key="4">
    <source>
        <dbReference type="ARBA" id="ARBA00022840"/>
    </source>
</evidence>
<feature type="domain" description="ABC transmembrane type-1" evidence="9">
    <location>
        <begin position="24"/>
        <end position="304"/>
    </location>
</feature>
<dbReference type="SMART" id="SM00382">
    <property type="entry name" value="AAA"/>
    <property type="match status" value="1"/>
</dbReference>
<dbReference type="Pfam" id="PF00005">
    <property type="entry name" value="ABC_tran"/>
    <property type="match status" value="1"/>
</dbReference>
<reference evidence="11 12" key="1">
    <citation type="journal article" date="2017" name="Genome Announc.">
        <title>Draft Genome Sequence of a Sporulating and Motile Strain of Lachnotalea glycerini Isolated from Water in Quebec City, Canada.</title>
        <authorList>
            <person name="Maheux A.F."/>
            <person name="Boudreau D.K."/>
            <person name="Berube E."/>
            <person name="Boissinot M."/>
            <person name="Raymond F."/>
            <person name="Brodeur S."/>
            <person name="Corbeil J."/>
            <person name="Isabel S."/>
            <person name="Omar R.F."/>
            <person name="Bergeron M.G."/>
        </authorList>
    </citation>
    <scope>NUCLEOTIDE SEQUENCE [LARGE SCALE GENOMIC DNA]</scope>
    <source>
        <strain evidence="11 12">CCRI-19302</strain>
    </source>
</reference>
<dbReference type="GO" id="GO:0005524">
    <property type="term" value="F:ATP binding"/>
    <property type="evidence" value="ECO:0007669"/>
    <property type="project" value="UniProtKB-KW"/>
</dbReference>
<feature type="domain" description="ABC transporter" evidence="8">
    <location>
        <begin position="336"/>
        <end position="567"/>
    </location>
</feature>
<feature type="transmembrane region" description="Helical" evidence="7">
    <location>
        <begin position="163"/>
        <end position="180"/>
    </location>
</feature>
<keyword evidence="12" id="KW-1185">Reference proteome</keyword>
<dbReference type="PANTHER" id="PTHR43394">
    <property type="entry name" value="ATP-DEPENDENT PERMEASE MDL1, MITOCHONDRIAL"/>
    <property type="match status" value="1"/>
</dbReference>
<dbReference type="EMBL" id="NOKA02000037">
    <property type="protein sequence ID" value="RDY30452.1"/>
    <property type="molecule type" value="Genomic_DNA"/>
</dbReference>
<keyword evidence="2 7" id="KW-0812">Transmembrane</keyword>
<dbReference type="SUPFAM" id="SSF52540">
    <property type="entry name" value="P-loop containing nucleoside triphosphate hydrolases"/>
    <property type="match status" value="1"/>
</dbReference>
<gene>
    <name evidence="10" type="ORF">C8E03_11193</name>
    <name evidence="11" type="ORF">CG710_014740</name>
</gene>
<evidence type="ECO:0000256" key="5">
    <source>
        <dbReference type="ARBA" id="ARBA00022989"/>
    </source>
</evidence>
<protein>
    <submittedName>
        <fullName evidence="11">ABC transporter ATP-binding protein</fullName>
    </submittedName>
    <submittedName>
        <fullName evidence="10">ATP-binding cassette subfamily B protein</fullName>
    </submittedName>
</protein>
<dbReference type="GO" id="GO:0015421">
    <property type="term" value="F:ABC-type oligopeptide transporter activity"/>
    <property type="evidence" value="ECO:0007669"/>
    <property type="project" value="TreeGrafter"/>
</dbReference>
<dbReference type="InterPro" id="IPR036640">
    <property type="entry name" value="ABC1_TM_sf"/>
</dbReference>
<evidence type="ECO:0000313" key="10">
    <source>
        <dbReference type="EMBL" id="PXV86893.1"/>
    </source>
</evidence>
<dbReference type="EMBL" id="QICS01000011">
    <property type="protein sequence ID" value="PXV86893.1"/>
    <property type="molecule type" value="Genomic_DNA"/>
</dbReference>
<evidence type="ECO:0000313" key="11">
    <source>
        <dbReference type="EMBL" id="RDY30452.1"/>
    </source>
</evidence>
<evidence type="ECO:0000256" key="3">
    <source>
        <dbReference type="ARBA" id="ARBA00022741"/>
    </source>
</evidence>
<dbReference type="GO" id="GO:0005886">
    <property type="term" value="C:plasma membrane"/>
    <property type="evidence" value="ECO:0007669"/>
    <property type="project" value="UniProtKB-SubCell"/>
</dbReference>
<dbReference type="Pfam" id="PF00664">
    <property type="entry name" value="ABC_membrane"/>
    <property type="match status" value="1"/>
</dbReference>
<dbReference type="CDD" id="cd07346">
    <property type="entry name" value="ABC_6TM_exporters"/>
    <property type="match status" value="1"/>
</dbReference>
<feature type="transmembrane region" description="Helical" evidence="7">
    <location>
        <begin position="281"/>
        <end position="302"/>
    </location>
</feature>
<dbReference type="Gene3D" id="1.20.1560.10">
    <property type="entry name" value="ABC transporter type 1, transmembrane domain"/>
    <property type="match status" value="1"/>
</dbReference>
<dbReference type="InterPro" id="IPR003593">
    <property type="entry name" value="AAA+_ATPase"/>
</dbReference>
<evidence type="ECO:0000259" key="9">
    <source>
        <dbReference type="PROSITE" id="PS50929"/>
    </source>
</evidence>
<evidence type="ECO:0000259" key="8">
    <source>
        <dbReference type="PROSITE" id="PS50893"/>
    </source>
</evidence>
<dbReference type="OrthoDB" id="1891664at2"/>
<dbReference type="GO" id="GO:0016887">
    <property type="term" value="F:ATP hydrolysis activity"/>
    <property type="evidence" value="ECO:0007669"/>
    <property type="project" value="InterPro"/>
</dbReference>
<dbReference type="InterPro" id="IPR003439">
    <property type="entry name" value="ABC_transporter-like_ATP-bd"/>
</dbReference>
<evidence type="ECO:0000256" key="7">
    <source>
        <dbReference type="SAM" id="Phobius"/>
    </source>
</evidence>
<dbReference type="PANTHER" id="PTHR43394:SF1">
    <property type="entry name" value="ATP-BINDING CASSETTE SUB-FAMILY B MEMBER 10, MITOCHONDRIAL"/>
    <property type="match status" value="1"/>
</dbReference>
<keyword evidence="3" id="KW-0547">Nucleotide-binding</keyword>
<dbReference type="SUPFAM" id="SSF90123">
    <property type="entry name" value="ABC transporter transmembrane region"/>
    <property type="match status" value="1"/>
</dbReference>
<dbReference type="InterPro" id="IPR039421">
    <property type="entry name" value="Type_1_exporter"/>
</dbReference>
<evidence type="ECO:0000256" key="1">
    <source>
        <dbReference type="ARBA" id="ARBA00004651"/>
    </source>
</evidence>
<dbReference type="PROSITE" id="PS00211">
    <property type="entry name" value="ABC_TRANSPORTER_1"/>
    <property type="match status" value="1"/>
</dbReference>
<dbReference type="InterPro" id="IPR017871">
    <property type="entry name" value="ABC_transporter-like_CS"/>
</dbReference>
<dbReference type="Gene3D" id="3.40.50.300">
    <property type="entry name" value="P-loop containing nucleotide triphosphate hydrolases"/>
    <property type="match status" value="1"/>
</dbReference>
<reference evidence="11" key="3">
    <citation type="submission" date="2018-07" db="EMBL/GenBank/DDBJ databases">
        <authorList>
            <person name="Quirk P.G."/>
            <person name="Krulwich T.A."/>
        </authorList>
    </citation>
    <scope>NUCLEOTIDE SEQUENCE</scope>
    <source>
        <strain evidence="11">CCRI-19302</strain>
    </source>
</reference>
<comment type="subcellular location">
    <subcellularLocation>
        <location evidence="1">Cell membrane</location>
        <topology evidence="1">Multi-pass membrane protein</topology>
    </subcellularLocation>
</comment>
<reference evidence="10 13" key="2">
    <citation type="submission" date="2018-05" db="EMBL/GenBank/DDBJ databases">
        <title>Genomic Encyclopedia of Type Strains, Phase IV (KMG-IV): sequencing the most valuable type-strain genomes for metagenomic binning, comparative biology and taxonomic classification.</title>
        <authorList>
            <person name="Goeker M."/>
        </authorList>
    </citation>
    <scope>NUCLEOTIDE SEQUENCE [LARGE SCALE GENOMIC DNA]</scope>
    <source>
        <strain evidence="10 13">DSM 28816</strain>
    </source>
</reference>
<keyword evidence="5 7" id="KW-1133">Transmembrane helix</keyword>
<feature type="transmembrane region" description="Helical" evidence="7">
    <location>
        <begin position="250"/>
        <end position="269"/>
    </location>
</feature>
<dbReference type="PROSITE" id="PS50893">
    <property type="entry name" value="ABC_TRANSPORTER_2"/>
    <property type="match status" value="1"/>
</dbReference>
<proteinExistence type="predicted"/>